<dbReference type="Proteomes" id="UP000824469">
    <property type="component" value="Unassembled WGS sequence"/>
</dbReference>
<comment type="caution">
    <text evidence="2">The sequence shown here is derived from an EMBL/GenBank/DDBJ whole genome shotgun (WGS) entry which is preliminary data.</text>
</comment>
<name>A0AA38CSA1_TAXCH</name>
<evidence type="ECO:0000313" key="2">
    <source>
        <dbReference type="EMBL" id="KAH9303838.1"/>
    </source>
</evidence>
<feature type="non-terminal residue" evidence="2">
    <location>
        <position position="398"/>
    </location>
</feature>
<protein>
    <submittedName>
        <fullName evidence="2">Uncharacterized protein</fullName>
    </submittedName>
</protein>
<dbReference type="EMBL" id="JAHRHJ020000008">
    <property type="protein sequence ID" value="KAH9303838.1"/>
    <property type="molecule type" value="Genomic_DNA"/>
</dbReference>
<accession>A0AA38CSA1</accession>
<evidence type="ECO:0000256" key="1">
    <source>
        <dbReference type="SAM" id="MobiDB-lite"/>
    </source>
</evidence>
<organism evidence="2 3">
    <name type="scientific">Taxus chinensis</name>
    <name type="common">Chinese yew</name>
    <name type="synonym">Taxus wallichiana var. chinensis</name>
    <dbReference type="NCBI Taxonomy" id="29808"/>
    <lineage>
        <taxon>Eukaryota</taxon>
        <taxon>Viridiplantae</taxon>
        <taxon>Streptophyta</taxon>
        <taxon>Embryophyta</taxon>
        <taxon>Tracheophyta</taxon>
        <taxon>Spermatophyta</taxon>
        <taxon>Pinopsida</taxon>
        <taxon>Pinidae</taxon>
        <taxon>Conifers II</taxon>
        <taxon>Cupressales</taxon>
        <taxon>Taxaceae</taxon>
        <taxon>Taxus</taxon>
    </lineage>
</organism>
<evidence type="ECO:0000313" key="3">
    <source>
        <dbReference type="Proteomes" id="UP000824469"/>
    </source>
</evidence>
<feature type="region of interest" description="Disordered" evidence="1">
    <location>
        <begin position="89"/>
        <end position="133"/>
    </location>
</feature>
<feature type="non-terminal residue" evidence="2">
    <location>
        <position position="1"/>
    </location>
</feature>
<feature type="region of interest" description="Disordered" evidence="1">
    <location>
        <begin position="222"/>
        <end position="244"/>
    </location>
</feature>
<gene>
    <name evidence="2" type="ORF">KI387_008242</name>
</gene>
<sequence>STNSVWNRTACSNIWNKGTGIMHEDTCSKKAILCDSKGCEDSKAAKHADRCMDRLNTSESPVGVELQTVSQVTTHPESWETLCARPSTYSGMSHSSGLESKLKEEKPVETSSNSLDLSEPSPPPSTAATPKYSNFVSDPRSAVQLNSCSFISPNSRVFPVRLVTVGNNSYEDSFYEQDAVSLLGPVSESLGNFPGLTGSILPLDTRATGILSSGCTPISAPRHRSVHIPSPVSRTSSTETDRSLHVNGDQISRVTDLWSLPSLFSDISNENHENRNWHLWDMPKVGQSTFDKSSWLMPAQNMSNQERNLGQPFPLKISQPLAKLENHFPACILPSLENGYSNQENGDANFCLSQPVLQSTVEGCNGFNNELVPPNFVNCIKEGAIQNSLNAAEGNILT</sequence>
<proteinExistence type="predicted"/>
<reference evidence="2 3" key="1">
    <citation type="journal article" date="2021" name="Nat. Plants">
        <title>The Taxus genome provides insights into paclitaxel biosynthesis.</title>
        <authorList>
            <person name="Xiong X."/>
            <person name="Gou J."/>
            <person name="Liao Q."/>
            <person name="Li Y."/>
            <person name="Zhou Q."/>
            <person name="Bi G."/>
            <person name="Li C."/>
            <person name="Du R."/>
            <person name="Wang X."/>
            <person name="Sun T."/>
            <person name="Guo L."/>
            <person name="Liang H."/>
            <person name="Lu P."/>
            <person name="Wu Y."/>
            <person name="Zhang Z."/>
            <person name="Ro D.K."/>
            <person name="Shang Y."/>
            <person name="Huang S."/>
            <person name="Yan J."/>
        </authorList>
    </citation>
    <scope>NUCLEOTIDE SEQUENCE [LARGE SCALE GENOMIC DNA]</scope>
    <source>
        <strain evidence="2">Ta-2019</strain>
    </source>
</reference>
<dbReference type="AlphaFoldDB" id="A0AA38CSA1"/>
<keyword evidence="3" id="KW-1185">Reference proteome</keyword>
<feature type="compositionally biased region" description="Polar residues" evidence="1">
    <location>
        <begin position="89"/>
        <end position="98"/>
    </location>
</feature>